<name>A0A512DZS4_9PROT</name>
<accession>A0A512DZS4</accession>
<evidence type="ECO:0000313" key="2">
    <source>
        <dbReference type="EMBL" id="GEO41987.1"/>
    </source>
</evidence>
<evidence type="ECO:0000256" key="1">
    <source>
        <dbReference type="SAM" id="MobiDB-lite"/>
    </source>
</evidence>
<dbReference type="Proteomes" id="UP000321523">
    <property type="component" value="Unassembled WGS sequence"/>
</dbReference>
<reference evidence="2 3" key="1">
    <citation type="submission" date="2019-07" db="EMBL/GenBank/DDBJ databases">
        <title>Whole genome shotgun sequence of Skermanella aerolata NBRC 106429.</title>
        <authorList>
            <person name="Hosoyama A."/>
            <person name="Uohara A."/>
            <person name="Ohji S."/>
            <person name="Ichikawa N."/>
        </authorList>
    </citation>
    <scope>NUCLEOTIDE SEQUENCE [LARGE SCALE GENOMIC DNA]</scope>
    <source>
        <strain evidence="2 3">NBRC 106429</strain>
    </source>
</reference>
<feature type="compositionally biased region" description="Basic and acidic residues" evidence="1">
    <location>
        <begin position="1"/>
        <end position="14"/>
    </location>
</feature>
<comment type="caution">
    <text evidence="2">The sequence shown here is derived from an EMBL/GenBank/DDBJ whole genome shotgun (WGS) entry which is preliminary data.</text>
</comment>
<keyword evidence="3" id="KW-1185">Reference proteome</keyword>
<proteinExistence type="predicted"/>
<feature type="region of interest" description="Disordered" evidence="1">
    <location>
        <begin position="1"/>
        <end position="64"/>
    </location>
</feature>
<dbReference type="AlphaFoldDB" id="A0A512DZS4"/>
<sequence>MGPDGKTNRPERGLPSKGQGLGARSGETGEGFSPRNAARPGGKRPDRADLPPGDTGTAPEKTQY</sequence>
<organism evidence="2 3">
    <name type="scientific">Skermanella aerolata</name>
    <dbReference type="NCBI Taxonomy" id="393310"/>
    <lineage>
        <taxon>Bacteria</taxon>
        <taxon>Pseudomonadati</taxon>
        <taxon>Pseudomonadota</taxon>
        <taxon>Alphaproteobacteria</taxon>
        <taxon>Rhodospirillales</taxon>
        <taxon>Azospirillaceae</taxon>
        <taxon>Skermanella</taxon>
    </lineage>
</organism>
<gene>
    <name evidence="2" type="ORF">SAE02_61350</name>
</gene>
<protein>
    <submittedName>
        <fullName evidence="2">Uncharacterized protein</fullName>
    </submittedName>
</protein>
<evidence type="ECO:0000313" key="3">
    <source>
        <dbReference type="Proteomes" id="UP000321523"/>
    </source>
</evidence>
<dbReference type="EMBL" id="BJYZ01000034">
    <property type="protein sequence ID" value="GEO41987.1"/>
    <property type="molecule type" value="Genomic_DNA"/>
</dbReference>